<evidence type="ECO:0000313" key="5">
    <source>
        <dbReference type="EMBL" id="QEU77125.1"/>
    </source>
</evidence>
<dbReference type="Proteomes" id="UP000634660">
    <property type="component" value="Unassembled WGS sequence"/>
</dbReference>
<accession>A0A5P2UF85</accession>
<organism evidence="5 6">
    <name type="scientific">Streptomyces subrutilus</name>
    <dbReference type="NCBI Taxonomy" id="36818"/>
    <lineage>
        <taxon>Bacteria</taxon>
        <taxon>Bacillati</taxon>
        <taxon>Actinomycetota</taxon>
        <taxon>Actinomycetes</taxon>
        <taxon>Kitasatosporales</taxon>
        <taxon>Streptomycetaceae</taxon>
        <taxon>Streptomyces</taxon>
    </lineage>
</organism>
<evidence type="ECO:0000313" key="4">
    <source>
        <dbReference type="EMBL" id="GGZ86784.1"/>
    </source>
</evidence>
<dbReference type="Proteomes" id="UP000326831">
    <property type="component" value="Chromosome"/>
</dbReference>
<dbReference type="InterPro" id="IPR038622">
    <property type="entry name" value="CDPS_sf"/>
</dbReference>
<dbReference type="EMBL" id="BMVX01000024">
    <property type="protein sequence ID" value="GGZ86784.1"/>
    <property type="molecule type" value="Genomic_DNA"/>
</dbReference>
<proteinExistence type="inferred from homology"/>
<gene>
    <name evidence="5" type="ORF">CP968_01305</name>
    <name evidence="4" type="ORF">GCM10010371_53460</name>
</gene>
<dbReference type="OrthoDB" id="2895472at2"/>
<dbReference type="Pfam" id="PF16715">
    <property type="entry name" value="CDPS"/>
    <property type="match status" value="1"/>
</dbReference>
<dbReference type="AlphaFoldDB" id="A0A5P2UF85"/>
<protein>
    <recommendedName>
        <fullName evidence="3">Cyclodipeptide synthase</fullName>
    </recommendedName>
</protein>
<reference evidence="4" key="3">
    <citation type="submission" date="2020-09" db="EMBL/GenBank/DDBJ databases">
        <authorList>
            <person name="Sun Q."/>
            <person name="Ohkuma M."/>
        </authorList>
    </citation>
    <scope>NUCLEOTIDE SEQUENCE</scope>
    <source>
        <strain evidence="4">JCM 4834</strain>
    </source>
</reference>
<evidence type="ECO:0000256" key="2">
    <source>
        <dbReference type="ARBA" id="ARBA00022679"/>
    </source>
</evidence>
<sequence length="225" mass="24943">MFSLSPLSGGETFFPDQCDHALIGLSPWNGRYSRRYIEALVTWAHARFPRVDVFTPGYEAAHTLVAAGFATGEAVHRARRAGTQLRNPALRALRDAGMVQPERHVHTWTQLHARPAYTRARHRVQLAYAADPVVRRACRRTAREAVRGAGRSVPDESAIDLAVGYALAELPLVTEGPSIFDVSSSVFLYHRDMELVHPLVSGESKALVPHPGQRYAIATWEDETP</sequence>
<dbReference type="InterPro" id="IPR030903">
    <property type="entry name" value="CDPS"/>
</dbReference>
<evidence type="ECO:0000256" key="1">
    <source>
        <dbReference type="ARBA" id="ARBA00006034"/>
    </source>
</evidence>
<dbReference type="Gene3D" id="3.40.50.11710">
    <property type="entry name" value="Cyclodipeptide synthase"/>
    <property type="match status" value="1"/>
</dbReference>
<comment type="similarity">
    <text evidence="1">Belongs to the CDPS family.</text>
</comment>
<dbReference type="EMBL" id="CP023701">
    <property type="protein sequence ID" value="QEU77125.1"/>
    <property type="molecule type" value="Genomic_DNA"/>
</dbReference>
<dbReference type="KEGG" id="ssub:CP968_01305"/>
<evidence type="ECO:0000256" key="3">
    <source>
        <dbReference type="ARBA" id="ARBA00030771"/>
    </source>
</evidence>
<keyword evidence="6" id="KW-1185">Reference proteome</keyword>
<reference evidence="5 6" key="2">
    <citation type="submission" date="2017-09" db="EMBL/GenBank/DDBJ databases">
        <authorList>
            <person name="Lee N."/>
            <person name="Cho B.-K."/>
        </authorList>
    </citation>
    <scope>NUCLEOTIDE SEQUENCE [LARGE SCALE GENOMIC DNA]</scope>
    <source>
        <strain evidence="5 6">ATCC 27467</strain>
    </source>
</reference>
<dbReference type="NCBIfam" id="TIGR04539">
    <property type="entry name" value="tRNA_cyclodipep"/>
    <property type="match status" value="1"/>
</dbReference>
<dbReference type="GO" id="GO:0016755">
    <property type="term" value="F:aminoacyltransferase activity"/>
    <property type="evidence" value="ECO:0007669"/>
    <property type="project" value="InterPro"/>
</dbReference>
<reference evidence="4" key="1">
    <citation type="journal article" date="2014" name="Int. J. Syst. Evol. Microbiol.">
        <title>Complete genome sequence of Corynebacterium casei LMG S-19264T (=DSM 44701T), isolated from a smear-ripened cheese.</title>
        <authorList>
            <consortium name="US DOE Joint Genome Institute (JGI-PGF)"/>
            <person name="Walter F."/>
            <person name="Albersmeier A."/>
            <person name="Kalinowski J."/>
            <person name="Ruckert C."/>
        </authorList>
    </citation>
    <scope>NUCLEOTIDE SEQUENCE</scope>
    <source>
        <strain evidence="4">JCM 4834</strain>
    </source>
</reference>
<keyword evidence="2" id="KW-0808">Transferase</keyword>
<evidence type="ECO:0000313" key="6">
    <source>
        <dbReference type="Proteomes" id="UP000326831"/>
    </source>
</evidence>
<name>A0A5P2UF85_9ACTN</name>
<dbReference type="RefSeq" id="WP_150516226.1">
    <property type="nucleotide sequence ID" value="NZ_BMVX01000024.1"/>
</dbReference>